<dbReference type="EMBL" id="JAROKS010000023">
    <property type="protein sequence ID" value="KAK1788282.1"/>
    <property type="molecule type" value="Genomic_DNA"/>
</dbReference>
<evidence type="ECO:0000259" key="2">
    <source>
        <dbReference type="Pfam" id="PF15255"/>
    </source>
</evidence>
<evidence type="ECO:0000256" key="1">
    <source>
        <dbReference type="SAM" id="MobiDB-lite"/>
    </source>
</evidence>
<feature type="compositionally biased region" description="Basic and acidic residues" evidence="1">
    <location>
        <begin position="73"/>
        <end position="83"/>
    </location>
</feature>
<accession>A0AAD9DQM2</accession>
<sequence>MEKESMIKTSVAELAGKFTCKTSFPTEPEGLREAGLTQMQRFINVVLFQPLQDKPVRKRPPGKLQLPVSSDVGHGHEEQKGEVTSHPPRRNRNSALIEKLQANLTRSPTALLPSPMSPGAMKPHPAPFSPTSPCSPCTPPAIHTPSQEEVPASFETPAEGKVLQSINKGRARHSIKRRPPSRRQRNPSEDEVGAEEEKTVAPGSESTPTGASEEDVVEKQKVKAEGMDGASVQPSNSQPHGKPNQRALPDSEPPVGRGSEPCEEASESAVEEAEAEGEARCDEPQLASRSSLSTEPEAQHEGDKAVEVKEEQEKRKEEEGGGQEEQDQRL</sequence>
<name>A0AAD9DQM2_9TELE</name>
<feature type="compositionally biased region" description="Polar residues" evidence="1">
    <location>
        <begin position="287"/>
        <end position="296"/>
    </location>
</feature>
<dbReference type="Pfam" id="PF15255">
    <property type="entry name" value="CAP-ZIP_m"/>
    <property type="match status" value="1"/>
</dbReference>
<dbReference type="AlphaFoldDB" id="A0AAD9DQM2"/>
<feature type="domain" description="FAM21/CAPZIP" evidence="2">
    <location>
        <begin position="91"/>
        <end position="203"/>
    </location>
</feature>
<dbReference type="InterPro" id="IPR029341">
    <property type="entry name" value="FAM21/CAPZIP"/>
</dbReference>
<proteinExistence type="predicted"/>
<feature type="region of interest" description="Disordered" evidence="1">
    <location>
        <begin position="51"/>
        <end position="330"/>
    </location>
</feature>
<dbReference type="Proteomes" id="UP001239994">
    <property type="component" value="Unassembled WGS sequence"/>
</dbReference>
<organism evidence="3 4">
    <name type="scientific">Electrophorus voltai</name>
    <dbReference type="NCBI Taxonomy" id="2609070"/>
    <lineage>
        <taxon>Eukaryota</taxon>
        <taxon>Metazoa</taxon>
        <taxon>Chordata</taxon>
        <taxon>Craniata</taxon>
        <taxon>Vertebrata</taxon>
        <taxon>Euteleostomi</taxon>
        <taxon>Actinopterygii</taxon>
        <taxon>Neopterygii</taxon>
        <taxon>Teleostei</taxon>
        <taxon>Ostariophysi</taxon>
        <taxon>Gymnotiformes</taxon>
        <taxon>Gymnotoidei</taxon>
        <taxon>Gymnotidae</taxon>
        <taxon>Electrophorus</taxon>
    </lineage>
</organism>
<feature type="compositionally biased region" description="Acidic residues" evidence="1">
    <location>
        <begin position="320"/>
        <end position="330"/>
    </location>
</feature>
<feature type="compositionally biased region" description="Basic and acidic residues" evidence="1">
    <location>
        <begin position="297"/>
        <end position="319"/>
    </location>
</feature>
<feature type="compositionally biased region" description="Basic residues" evidence="1">
    <location>
        <begin position="169"/>
        <end position="185"/>
    </location>
</feature>
<reference evidence="3" key="1">
    <citation type="submission" date="2023-03" db="EMBL/GenBank/DDBJ databases">
        <title>Electrophorus voltai genome.</title>
        <authorList>
            <person name="Bian C."/>
        </authorList>
    </citation>
    <scope>NUCLEOTIDE SEQUENCE</scope>
    <source>
        <strain evidence="3">CB-2022</strain>
        <tissue evidence="3">Muscle</tissue>
    </source>
</reference>
<gene>
    <name evidence="3" type="ORF">P4O66_016728</name>
</gene>
<evidence type="ECO:0000313" key="3">
    <source>
        <dbReference type="EMBL" id="KAK1788282.1"/>
    </source>
</evidence>
<evidence type="ECO:0000313" key="4">
    <source>
        <dbReference type="Proteomes" id="UP001239994"/>
    </source>
</evidence>
<comment type="caution">
    <text evidence="3">The sequence shown here is derived from an EMBL/GenBank/DDBJ whole genome shotgun (WGS) entry which is preliminary data.</text>
</comment>
<protein>
    <recommendedName>
        <fullName evidence="2">FAM21/CAPZIP domain-containing protein</fullName>
    </recommendedName>
</protein>
<feature type="compositionally biased region" description="Acidic residues" evidence="1">
    <location>
        <begin position="261"/>
        <end position="276"/>
    </location>
</feature>
<feature type="compositionally biased region" description="Basic and acidic residues" evidence="1">
    <location>
        <begin position="217"/>
        <end position="226"/>
    </location>
</feature>
<keyword evidence="4" id="KW-1185">Reference proteome</keyword>